<evidence type="ECO:0000313" key="6">
    <source>
        <dbReference type="EMBL" id="BAF59989.1"/>
    </source>
</evidence>
<dbReference type="GO" id="GO:0006541">
    <property type="term" value="P:glutamine metabolic process"/>
    <property type="evidence" value="ECO:0007669"/>
    <property type="project" value="TreeGrafter"/>
</dbReference>
<dbReference type="HOGENOM" id="CLU_000513_3_1_9"/>
<evidence type="ECO:0000259" key="5">
    <source>
        <dbReference type="PROSITE" id="PS51855"/>
    </source>
</evidence>
<dbReference type="eggNOG" id="COG0458">
    <property type="taxonomic scope" value="Bacteria"/>
</dbReference>
<evidence type="ECO:0000256" key="2">
    <source>
        <dbReference type="ARBA" id="ARBA00022598"/>
    </source>
</evidence>
<dbReference type="Gene3D" id="3.40.50.1380">
    <property type="entry name" value="Methylglyoxal synthase-like domain"/>
    <property type="match status" value="1"/>
</dbReference>
<dbReference type="PANTHER" id="PTHR11405">
    <property type="entry name" value="CARBAMOYLTRANSFERASE FAMILY MEMBER"/>
    <property type="match status" value="1"/>
</dbReference>
<evidence type="ECO:0000256" key="4">
    <source>
        <dbReference type="ARBA" id="ARBA00022840"/>
    </source>
</evidence>
<feature type="domain" description="MGS-like" evidence="5">
    <location>
        <begin position="70"/>
        <end position="207"/>
    </location>
</feature>
<dbReference type="SUPFAM" id="SSF52335">
    <property type="entry name" value="Methylglyoxal synthase-like"/>
    <property type="match status" value="1"/>
</dbReference>
<evidence type="ECO:0000256" key="3">
    <source>
        <dbReference type="ARBA" id="ARBA00022741"/>
    </source>
</evidence>
<dbReference type="GO" id="GO:0005737">
    <property type="term" value="C:cytoplasm"/>
    <property type="evidence" value="ECO:0007669"/>
    <property type="project" value="TreeGrafter"/>
</dbReference>
<keyword evidence="3" id="KW-0547">Nucleotide-binding</keyword>
<dbReference type="GO" id="GO:0004088">
    <property type="term" value="F:carbamoyl-phosphate synthase (glutamine-hydrolyzing) activity"/>
    <property type="evidence" value="ECO:0007669"/>
    <property type="project" value="UniProtKB-EC"/>
</dbReference>
<dbReference type="EMBL" id="AP009389">
    <property type="protein sequence ID" value="BAF59989.1"/>
    <property type="molecule type" value="Genomic_DNA"/>
</dbReference>
<evidence type="ECO:0000313" key="7">
    <source>
        <dbReference type="Proteomes" id="UP000006556"/>
    </source>
</evidence>
<dbReference type="Gene3D" id="3.30.470.20">
    <property type="entry name" value="ATP-grasp fold, B domain"/>
    <property type="match status" value="1"/>
</dbReference>
<proteinExistence type="predicted"/>
<dbReference type="AlphaFoldDB" id="A5D1A1"/>
<dbReference type="InterPro" id="IPR011607">
    <property type="entry name" value="MGS-like_dom"/>
</dbReference>
<keyword evidence="7" id="KW-1185">Reference proteome</keyword>
<dbReference type="Proteomes" id="UP000006556">
    <property type="component" value="Chromosome"/>
</dbReference>
<dbReference type="InterPro" id="IPR036914">
    <property type="entry name" value="MGS-like_dom_sf"/>
</dbReference>
<dbReference type="EC" id="6.3.5.5" evidence="1"/>
<dbReference type="KEGG" id="pth:PTH_1808"/>
<dbReference type="STRING" id="370438.PTH_1808"/>
<reference evidence="7" key="1">
    <citation type="journal article" date="2008" name="Genome Res.">
        <title>The genome of Pelotomaculum thermopropionicum reveals niche-associated evolution in anaerobic microbiota.</title>
        <authorList>
            <person name="Kosaka T."/>
            <person name="Kato S."/>
            <person name="Shimoyama T."/>
            <person name="Ishii S."/>
            <person name="Abe T."/>
            <person name="Watanabe K."/>
        </authorList>
    </citation>
    <scope>NUCLEOTIDE SEQUENCE [LARGE SCALE GENOMIC DNA]</scope>
    <source>
        <strain evidence="7">DSM 13744 / JCM 10971 / SI</strain>
    </source>
</reference>
<dbReference type="InterPro" id="IPR033937">
    <property type="entry name" value="MGS_CPS_CarB"/>
</dbReference>
<dbReference type="SUPFAM" id="SSF56059">
    <property type="entry name" value="Glutathione synthetase ATP-binding domain-like"/>
    <property type="match status" value="1"/>
</dbReference>
<sequence>MGRSLKEMGYKGGLYPEGRVVGVKAPVFSFAKLHQVDISLGPEMKSTGEVMGVDRDYKVALYKAMVAAGSMFPKKGTVLATIADRDKEEAVPVIKGLAGLGYEICATTGTAAMLRAAGLQVEQVRKVHEGSPHIVDLIRANKINLVINTLTKGKAPERDGFQIRRAAVEYGVPCLTSLDTTRAILDVLAENKEREDFNITPLQEYLK</sequence>
<dbReference type="Pfam" id="PF02142">
    <property type="entry name" value="MGS"/>
    <property type="match status" value="1"/>
</dbReference>
<evidence type="ECO:0000256" key="1">
    <source>
        <dbReference type="ARBA" id="ARBA00012738"/>
    </source>
</evidence>
<organism evidence="6 7">
    <name type="scientific">Pelotomaculum thermopropionicum (strain DSM 13744 / JCM 10971 / SI)</name>
    <dbReference type="NCBI Taxonomy" id="370438"/>
    <lineage>
        <taxon>Bacteria</taxon>
        <taxon>Bacillati</taxon>
        <taxon>Bacillota</taxon>
        <taxon>Clostridia</taxon>
        <taxon>Eubacteriales</taxon>
        <taxon>Desulfotomaculaceae</taxon>
        <taxon>Pelotomaculum</taxon>
    </lineage>
</organism>
<protein>
    <recommendedName>
        <fullName evidence="1">carbamoyl-phosphate synthase (glutamine-hydrolyzing)</fullName>
        <ecNumber evidence="1">6.3.5.5</ecNumber>
    </recommendedName>
</protein>
<dbReference type="SMART" id="SM00851">
    <property type="entry name" value="MGS"/>
    <property type="match status" value="1"/>
</dbReference>
<name>A5D1A1_PELTS</name>
<gene>
    <name evidence="6" type="ordered locus">PTH_1808</name>
</gene>
<keyword evidence="4" id="KW-0067">ATP-binding</keyword>
<keyword evidence="2" id="KW-0436">Ligase</keyword>
<dbReference type="CDD" id="cd01424">
    <property type="entry name" value="MGS_CPS_II"/>
    <property type="match status" value="1"/>
</dbReference>
<dbReference type="PANTHER" id="PTHR11405:SF53">
    <property type="entry name" value="CARBAMOYL-PHOSPHATE SYNTHASE [AMMONIA], MITOCHONDRIAL"/>
    <property type="match status" value="1"/>
</dbReference>
<dbReference type="PROSITE" id="PS51855">
    <property type="entry name" value="MGS"/>
    <property type="match status" value="1"/>
</dbReference>
<dbReference type="GO" id="GO:0005524">
    <property type="term" value="F:ATP binding"/>
    <property type="evidence" value="ECO:0007669"/>
    <property type="project" value="UniProtKB-KW"/>
</dbReference>
<accession>A5D1A1</accession>